<dbReference type="InterPro" id="IPR016897">
    <property type="entry name" value="SKP1"/>
</dbReference>
<dbReference type="InterPro" id="IPR011333">
    <property type="entry name" value="SKP1/BTB/POZ_sf"/>
</dbReference>
<dbReference type="SUPFAM" id="SSF81382">
    <property type="entry name" value="Skp1 dimerisation domain-like"/>
    <property type="match status" value="1"/>
</dbReference>
<evidence type="ECO:0000313" key="8">
    <source>
        <dbReference type="Proteomes" id="UP001054252"/>
    </source>
</evidence>
<reference evidence="7 8" key="1">
    <citation type="journal article" date="2021" name="Commun. Biol.">
        <title>The genome of Shorea leprosula (Dipterocarpaceae) highlights the ecological relevance of drought in aseasonal tropical rainforests.</title>
        <authorList>
            <person name="Ng K.K.S."/>
            <person name="Kobayashi M.J."/>
            <person name="Fawcett J.A."/>
            <person name="Hatakeyama M."/>
            <person name="Paape T."/>
            <person name="Ng C.H."/>
            <person name="Ang C.C."/>
            <person name="Tnah L.H."/>
            <person name="Lee C.T."/>
            <person name="Nishiyama T."/>
            <person name="Sese J."/>
            <person name="O'Brien M.J."/>
            <person name="Copetti D."/>
            <person name="Mohd Noor M.I."/>
            <person name="Ong R.C."/>
            <person name="Putra M."/>
            <person name="Sireger I.Z."/>
            <person name="Indrioko S."/>
            <person name="Kosugi Y."/>
            <person name="Izuno A."/>
            <person name="Isagi Y."/>
            <person name="Lee S.L."/>
            <person name="Shimizu K.K."/>
        </authorList>
    </citation>
    <scope>NUCLEOTIDE SEQUENCE [LARGE SCALE GENOMIC DNA]</scope>
    <source>
        <strain evidence="7">214</strain>
    </source>
</reference>
<evidence type="ECO:0000256" key="3">
    <source>
        <dbReference type="ARBA" id="ARBA00022786"/>
    </source>
</evidence>
<comment type="subunit">
    <text evidence="4">Part of a SCF (SKP1-cullin-F-box) protein ligase complex.</text>
</comment>
<feature type="domain" description="SKP1 component POZ" evidence="6">
    <location>
        <begin position="11"/>
        <end position="72"/>
    </location>
</feature>
<dbReference type="PIRSF" id="PIRSF028729">
    <property type="entry name" value="E3_ubiquit_lig_SCF_Skp"/>
    <property type="match status" value="1"/>
</dbReference>
<dbReference type="EMBL" id="BPVZ01000082">
    <property type="protein sequence ID" value="GKV29368.1"/>
    <property type="molecule type" value="Genomic_DNA"/>
</dbReference>
<dbReference type="Pfam" id="PF03931">
    <property type="entry name" value="Skp1_POZ"/>
    <property type="match status" value="1"/>
</dbReference>
<comment type="caution">
    <text evidence="7">The sequence shown here is derived from an EMBL/GenBank/DDBJ whole genome shotgun (WGS) entry which is preliminary data.</text>
</comment>
<dbReference type="SUPFAM" id="SSF54695">
    <property type="entry name" value="POZ domain"/>
    <property type="match status" value="1"/>
</dbReference>
<dbReference type="GO" id="GO:0016567">
    <property type="term" value="P:protein ubiquitination"/>
    <property type="evidence" value="ECO:0007669"/>
    <property type="project" value="UniProtKB-UniRule"/>
</dbReference>
<comment type="similarity">
    <text evidence="2 4">Belongs to the SKP1 family.</text>
</comment>
<gene>
    <name evidence="7" type="ORF">SLEP1_g38303</name>
</gene>
<dbReference type="GO" id="GO:0009867">
    <property type="term" value="P:jasmonic acid mediated signaling pathway"/>
    <property type="evidence" value="ECO:0007669"/>
    <property type="project" value="UniProtKB-ARBA"/>
</dbReference>
<dbReference type="AlphaFoldDB" id="A0AAV5KXT0"/>
<evidence type="ECO:0000259" key="5">
    <source>
        <dbReference type="Pfam" id="PF01466"/>
    </source>
</evidence>
<evidence type="ECO:0000256" key="2">
    <source>
        <dbReference type="ARBA" id="ARBA00009993"/>
    </source>
</evidence>
<dbReference type="GO" id="GO:0006511">
    <property type="term" value="P:ubiquitin-dependent protein catabolic process"/>
    <property type="evidence" value="ECO:0007669"/>
    <property type="project" value="InterPro"/>
</dbReference>
<keyword evidence="3 4" id="KW-0833">Ubl conjugation pathway</keyword>
<dbReference type="InterPro" id="IPR016072">
    <property type="entry name" value="Skp1_comp_dimer"/>
</dbReference>
<accession>A0AAV5KXT0</accession>
<name>A0AAV5KXT0_9ROSI</name>
<evidence type="ECO:0000256" key="4">
    <source>
        <dbReference type="PIRNR" id="PIRNR028729"/>
    </source>
</evidence>
<dbReference type="SMART" id="SM00512">
    <property type="entry name" value="Skp1"/>
    <property type="match status" value="1"/>
</dbReference>
<evidence type="ECO:0000256" key="1">
    <source>
        <dbReference type="ARBA" id="ARBA00004906"/>
    </source>
</evidence>
<dbReference type="InterPro" id="IPR001232">
    <property type="entry name" value="SKP1-like"/>
</dbReference>
<sequence>MSAPDTQSAVKMITLRTADDQLFDVDETVAMEFATVKSFFDEKSDATVDAVVPLPNVAADQLVKIIGYCKKHIDYKAKGLAEEAKKYDADFVNEQSNESLKELILAANYLNIKDLLDVLDQNVADRIQNKSVEYVRKFFGIENDFTQEEEERIRNDNAWAFEGVDPDDEDDMH</sequence>
<evidence type="ECO:0000313" key="7">
    <source>
        <dbReference type="EMBL" id="GKV29368.1"/>
    </source>
</evidence>
<feature type="domain" description="SKP1 component dimerisation" evidence="5">
    <location>
        <begin position="113"/>
        <end position="160"/>
    </location>
</feature>
<dbReference type="PANTHER" id="PTHR11165">
    <property type="entry name" value="SKP1"/>
    <property type="match status" value="1"/>
</dbReference>
<keyword evidence="8" id="KW-1185">Reference proteome</keyword>
<dbReference type="Gene3D" id="3.30.710.10">
    <property type="entry name" value="Potassium Channel Kv1.1, Chain A"/>
    <property type="match status" value="1"/>
</dbReference>
<comment type="function">
    <text evidence="4">Involved in ubiquitination and subsequent proteasomal degradation of target proteins. Together with CUL1, RBX1 and a F-box protein, it forms a SCF E3 ubiquitin ligase complex. The functional specificity of this complex depends on the type of F-box protein. In the SCF complex, it serves as an adapter that links the F-box protein to CUL1.</text>
</comment>
<dbReference type="InterPro" id="IPR036296">
    <property type="entry name" value="SKP1-like_dim_sf"/>
</dbReference>
<comment type="pathway">
    <text evidence="1 4">Protein modification; protein ubiquitination.</text>
</comment>
<dbReference type="Proteomes" id="UP001054252">
    <property type="component" value="Unassembled WGS sequence"/>
</dbReference>
<organism evidence="7 8">
    <name type="scientific">Rubroshorea leprosula</name>
    <dbReference type="NCBI Taxonomy" id="152421"/>
    <lineage>
        <taxon>Eukaryota</taxon>
        <taxon>Viridiplantae</taxon>
        <taxon>Streptophyta</taxon>
        <taxon>Embryophyta</taxon>
        <taxon>Tracheophyta</taxon>
        <taxon>Spermatophyta</taxon>
        <taxon>Magnoliopsida</taxon>
        <taxon>eudicotyledons</taxon>
        <taxon>Gunneridae</taxon>
        <taxon>Pentapetalae</taxon>
        <taxon>rosids</taxon>
        <taxon>malvids</taxon>
        <taxon>Malvales</taxon>
        <taxon>Dipterocarpaceae</taxon>
        <taxon>Rubroshorea</taxon>
    </lineage>
</organism>
<protein>
    <recommendedName>
        <fullName evidence="4">SKP1-like protein</fullName>
    </recommendedName>
</protein>
<dbReference type="Pfam" id="PF01466">
    <property type="entry name" value="Skp1"/>
    <property type="match status" value="1"/>
</dbReference>
<dbReference type="InterPro" id="IPR016073">
    <property type="entry name" value="Skp1_comp_POZ"/>
</dbReference>
<proteinExistence type="inferred from homology"/>
<evidence type="ECO:0000259" key="6">
    <source>
        <dbReference type="Pfam" id="PF03931"/>
    </source>
</evidence>